<feature type="domain" description="N-acetyltransferase" evidence="1">
    <location>
        <begin position="14"/>
        <end position="225"/>
    </location>
</feature>
<dbReference type="PANTHER" id="PTHR42791">
    <property type="entry name" value="GNAT FAMILY ACETYLTRANSFERASE"/>
    <property type="match status" value="1"/>
</dbReference>
<gene>
    <name evidence="2" type="ORF">C6P46_006587</name>
</gene>
<dbReference type="CDD" id="cd04301">
    <property type="entry name" value="NAT_SF"/>
    <property type="match status" value="1"/>
</dbReference>
<evidence type="ECO:0000313" key="3">
    <source>
        <dbReference type="Proteomes" id="UP000777482"/>
    </source>
</evidence>
<dbReference type="InterPro" id="IPR000182">
    <property type="entry name" value="GNAT_dom"/>
</dbReference>
<dbReference type="PROSITE" id="PS51186">
    <property type="entry name" value="GNAT"/>
    <property type="match status" value="1"/>
</dbReference>
<dbReference type="PANTHER" id="PTHR42791:SF2">
    <property type="entry name" value="N-ACETYLTRANSFERASE DOMAIN-CONTAINING PROTEIN"/>
    <property type="match status" value="1"/>
</dbReference>
<name>A0A9P7B418_RHOMI</name>
<reference evidence="2 3" key="1">
    <citation type="submission" date="2020-11" db="EMBL/GenBank/DDBJ databases">
        <title>Kefir isolates.</title>
        <authorList>
            <person name="Marcisauskas S."/>
            <person name="Kim Y."/>
            <person name="Blasche S."/>
        </authorList>
    </citation>
    <scope>NUCLEOTIDE SEQUENCE [LARGE SCALE GENOMIC DNA]</scope>
    <source>
        <strain evidence="2 3">KR</strain>
    </source>
</reference>
<proteinExistence type="predicted"/>
<dbReference type="AlphaFoldDB" id="A0A9P7B418"/>
<dbReference type="GO" id="GO:0016747">
    <property type="term" value="F:acyltransferase activity, transferring groups other than amino-acyl groups"/>
    <property type="evidence" value="ECO:0007669"/>
    <property type="project" value="InterPro"/>
</dbReference>
<evidence type="ECO:0000313" key="2">
    <source>
        <dbReference type="EMBL" id="KAG0657301.1"/>
    </source>
</evidence>
<protein>
    <recommendedName>
        <fullName evidence="1">N-acetyltransferase domain-containing protein</fullName>
    </recommendedName>
</protein>
<keyword evidence="3" id="KW-1185">Reference proteome</keyword>
<dbReference type="Proteomes" id="UP000777482">
    <property type="component" value="Unassembled WGS sequence"/>
</dbReference>
<dbReference type="EMBL" id="PUHQ01000083">
    <property type="protein sequence ID" value="KAG0657301.1"/>
    <property type="molecule type" value="Genomic_DNA"/>
</dbReference>
<sequence>MSTPKQVNGHKPAVNLVPITKDDLVQVAEGNIAMFPSFYHGLEPADRRPPHAVRVQRHARRFERVLDSPDTVCTKAVLAEPFAGQPVGSLVGIAVWHKPGAPVVNPKRRAVLGDEYHGDAHSWDHVDMGAYEKIWTEWDDMRDRLMAGKDHWYLCPIWVKDEYQGFGFGRLLLEDILNRCDQQIPPTPVYLEATPTGKGLYKKLGFVEVGTSEYVEMVRWHKDGRAEP</sequence>
<dbReference type="Pfam" id="PF13673">
    <property type="entry name" value="Acetyltransf_10"/>
    <property type="match status" value="1"/>
</dbReference>
<dbReference type="OrthoDB" id="61113at2759"/>
<evidence type="ECO:0000259" key="1">
    <source>
        <dbReference type="PROSITE" id="PS51186"/>
    </source>
</evidence>
<dbReference type="SUPFAM" id="SSF55729">
    <property type="entry name" value="Acyl-CoA N-acyltransferases (Nat)"/>
    <property type="match status" value="1"/>
</dbReference>
<accession>A0A9P7B418</accession>
<organism evidence="2 3">
    <name type="scientific">Rhodotorula mucilaginosa</name>
    <name type="common">Yeast</name>
    <name type="synonym">Rhodotorula rubra</name>
    <dbReference type="NCBI Taxonomy" id="5537"/>
    <lineage>
        <taxon>Eukaryota</taxon>
        <taxon>Fungi</taxon>
        <taxon>Dikarya</taxon>
        <taxon>Basidiomycota</taxon>
        <taxon>Pucciniomycotina</taxon>
        <taxon>Microbotryomycetes</taxon>
        <taxon>Sporidiobolales</taxon>
        <taxon>Sporidiobolaceae</taxon>
        <taxon>Rhodotorula</taxon>
    </lineage>
</organism>
<dbReference type="Gene3D" id="3.40.630.30">
    <property type="match status" value="1"/>
</dbReference>
<dbReference type="InterPro" id="IPR016181">
    <property type="entry name" value="Acyl_CoA_acyltransferase"/>
</dbReference>
<comment type="caution">
    <text evidence="2">The sequence shown here is derived from an EMBL/GenBank/DDBJ whole genome shotgun (WGS) entry which is preliminary data.</text>
</comment>
<dbReference type="InterPro" id="IPR052523">
    <property type="entry name" value="Trichothecene_AcTrans"/>
</dbReference>